<dbReference type="PROSITE" id="PS50077">
    <property type="entry name" value="HEAT_REPEAT"/>
    <property type="match status" value="1"/>
</dbReference>
<dbReference type="SUPFAM" id="SSF48371">
    <property type="entry name" value="ARM repeat"/>
    <property type="match status" value="4"/>
</dbReference>
<sequence>MTSRLALSAADRARAAEVDELASQLPATLGELVACLDAPTWPVRRAAVAALARAGDVAVAPLVEILKSRRDREARLAAAVDALAASSGDVDAAMLTLADAAPPAVVCDALQVLGRRRSAVAIPAMAERVSDPDDNVAVAALEALGRVGGGAGLDAVIEAASSGRFFRVYPAIDVLARSGDARAIPPLERLVDDPLCGPEAARALARHGDLAAVGALARRLVARSTSMARVAAIALVEAIDRLHDRFGAAPGAIEAIRAELAEHEGAAGQIAQALAGSDAEARVALARVLGWLGDDDGAPPLIDLLADDDPRVARAAAEGLASIGRAAERSLVDALPRMSSELRALVVPQIVARTEYASAIASCLDDPRPDVRAIACAALARAGATEVVPRLFALVADPDARVAQAALAAIQALGDASTEPLAIAATRDADPRVRRAALRLLGYFGWPSALAPLLAAVAEPDDRIAELALSSLAYVEHPQARSALLDASRSPRPRVRAAALRALGDLDRSDETVERLVEALDDEAPWPRYFACQALGRLGATAAIDALVAHLGDPAGQVRIAVIDALARLPGERASQALLDAARSADPDLRRAALVGLGIARPPDARAALLAASDDADPATRIIALSSLGSLEGDDVLAALVRAVRTGDPETRAAALGVLATRDGRDTTRALIELDRDEPLGELTLAALSTPARGRIPAMLELLEDADAATASRLTAALARMNREDARAALGVALATTSVEARRAAAAALAAIAPREAAAQLERALSRDPDAEVRRFAAHGLARR</sequence>
<dbReference type="InterPro" id="IPR004155">
    <property type="entry name" value="PBS_lyase_HEAT"/>
</dbReference>
<evidence type="ECO:0000313" key="3">
    <source>
        <dbReference type="Proteomes" id="UP000034883"/>
    </source>
</evidence>
<dbReference type="RefSeq" id="WP_053234627.1">
    <property type="nucleotide sequence ID" value="NZ_CP011125.1"/>
</dbReference>
<proteinExistence type="predicted"/>
<comment type="function">
    <text evidence="1">Catalyzes the hydroxylation of the N(6)-(4-aminobutyl)-L-lysine intermediate produced by deoxyhypusine synthase/DHPS on a critical lysine of the eukaryotic translation initiation factor 5A/eIF-5A. This is the second step of the post-translational modification of that lysine into an unusual amino acid residue named hypusine. Hypusination is unique to mature eIF-5A factor and is essential for its function.</text>
</comment>
<dbReference type="EMBL" id="CP011125">
    <property type="protein sequence ID" value="AKF07357.1"/>
    <property type="molecule type" value="Genomic_DNA"/>
</dbReference>
<name>A0A0F6YJI4_9BACT</name>
<dbReference type="GO" id="GO:0016491">
    <property type="term" value="F:oxidoreductase activity"/>
    <property type="evidence" value="ECO:0007669"/>
    <property type="project" value="TreeGrafter"/>
</dbReference>
<evidence type="ECO:0000256" key="1">
    <source>
        <dbReference type="ARBA" id="ARBA00045876"/>
    </source>
</evidence>
<dbReference type="Pfam" id="PF03130">
    <property type="entry name" value="HEAT_PBS"/>
    <property type="match status" value="1"/>
</dbReference>
<dbReference type="OrthoDB" id="438127at2"/>
<keyword evidence="3" id="KW-1185">Reference proteome</keyword>
<dbReference type="InterPro" id="IPR011989">
    <property type="entry name" value="ARM-like"/>
</dbReference>
<dbReference type="InterPro" id="IPR021133">
    <property type="entry name" value="HEAT_type_2"/>
</dbReference>
<dbReference type="AlphaFoldDB" id="A0A0F6YJI4"/>
<dbReference type="PANTHER" id="PTHR12697">
    <property type="entry name" value="PBS LYASE HEAT-LIKE PROTEIN"/>
    <property type="match status" value="1"/>
</dbReference>
<dbReference type="Proteomes" id="UP000034883">
    <property type="component" value="Chromosome"/>
</dbReference>
<dbReference type="Pfam" id="PF13646">
    <property type="entry name" value="HEAT_2"/>
    <property type="match status" value="6"/>
</dbReference>
<organism evidence="2 3">
    <name type="scientific">Sandaracinus amylolyticus</name>
    <dbReference type="NCBI Taxonomy" id="927083"/>
    <lineage>
        <taxon>Bacteria</taxon>
        <taxon>Pseudomonadati</taxon>
        <taxon>Myxococcota</taxon>
        <taxon>Polyangia</taxon>
        <taxon>Polyangiales</taxon>
        <taxon>Sandaracinaceae</taxon>
        <taxon>Sandaracinus</taxon>
    </lineage>
</organism>
<dbReference type="STRING" id="927083.DB32_004506"/>
<evidence type="ECO:0000313" key="2">
    <source>
        <dbReference type="EMBL" id="AKF07357.1"/>
    </source>
</evidence>
<dbReference type="Gene3D" id="1.25.10.10">
    <property type="entry name" value="Leucine-rich Repeat Variant"/>
    <property type="match status" value="6"/>
</dbReference>
<reference evidence="2 3" key="1">
    <citation type="submission" date="2015-03" db="EMBL/GenBank/DDBJ databases">
        <title>Genome assembly of Sandaracinus amylolyticus DSM 53668.</title>
        <authorList>
            <person name="Sharma G."/>
            <person name="Subramanian S."/>
        </authorList>
    </citation>
    <scope>NUCLEOTIDE SEQUENCE [LARGE SCALE GENOMIC DNA]</scope>
    <source>
        <strain evidence="2 3">DSM 53668</strain>
    </source>
</reference>
<dbReference type="KEGG" id="samy:DB32_004506"/>
<dbReference type="PANTHER" id="PTHR12697:SF38">
    <property type="entry name" value="PBS LYASE HEAT DOMAIN PROTEIN REPEAT-CONTAINING PROTEIN"/>
    <property type="match status" value="1"/>
</dbReference>
<protein>
    <submittedName>
        <fullName evidence="2">HEAT repeat protein</fullName>
    </submittedName>
</protein>
<dbReference type="SMART" id="SM00567">
    <property type="entry name" value="EZ_HEAT"/>
    <property type="match status" value="14"/>
</dbReference>
<gene>
    <name evidence="2" type="ORF">DB32_004506</name>
</gene>
<accession>A0A0F6YJI4</accession>
<dbReference type="InterPro" id="IPR016024">
    <property type="entry name" value="ARM-type_fold"/>
</dbReference>